<organism evidence="1 2">
    <name type="scientific">Gluconobacter japonicus</name>
    <dbReference type="NCBI Taxonomy" id="376620"/>
    <lineage>
        <taxon>Bacteria</taxon>
        <taxon>Pseudomonadati</taxon>
        <taxon>Pseudomonadota</taxon>
        <taxon>Alphaproteobacteria</taxon>
        <taxon>Acetobacterales</taxon>
        <taxon>Acetobacteraceae</taxon>
        <taxon>Gluconobacter</taxon>
    </lineage>
</organism>
<dbReference type="Proteomes" id="UP000661006">
    <property type="component" value="Unassembled WGS sequence"/>
</dbReference>
<gene>
    <name evidence="1" type="ORF">HKD32_12895</name>
</gene>
<comment type="caution">
    <text evidence="1">The sequence shown here is derived from an EMBL/GenBank/DDBJ whole genome shotgun (WGS) entry which is preliminary data.</text>
</comment>
<reference evidence="1" key="1">
    <citation type="submission" date="2020-04" db="EMBL/GenBank/DDBJ databases">
        <authorList>
            <person name="Sombolestani A."/>
        </authorList>
    </citation>
    <scope>NUCLEOTIDE SEQUENCE</scope>
    <source>
        <strain evidence="1">R71697</strain>
    </source>
</reference>
<proteinExistence type="predicted"/>
<protein>
    <submittedName>
        <fullName evidence="1">Uncharacterized protein</fullName>
    </submittedName>
</protein>
<accession>A0A9Q2FMP2</accession>
<dbReference type="PIRSF" id="PIRSF028438">
    <property type="entry name" value="UCP028438"/>
    <property type="match status" value="1"/>
</dbReference>
<dbReference type="AlphaFoldDB" id="A0A9Q2FMP2"/>
<dbReference type="RefSeq" id="WP_061930591.1">
    <property type="nucleotide sequence ID" value="NZ_JABCQN010000007.1"/>
</dbReference>
<dbReference type="GeneID" id="81475598"/>
<evidence type="ECO:0000313" key="1">
    <source>
        <dbReference type="EMBL" id="MBF0871737.1"/>
    </source>
</evidence>
<sequence length="228" mass="24280">MGTLYDEEGLVLQATDGKALLDTGPVPGSIEDFTARLRALLPTGWFPTPPQGLQEEEAPVLVALLTGFSTVLSGIWALMEKCRNQTRLSTMSDAFLDMLAADYFGVDGLPRRVSESDSDYRKRIVSSLVAPRNTRQAVRDALVAVTGVEPVIIEPLNAADCHAQASFASPSCGGGFGYGCADLRYGSQSGGQFFLETALGQASDAQAIYQVIERTAAGGVTGWVRVEQ</sequence>
<dbReference type="InterPro" id="IPR016884">
    <property type="entry name" value="UCP028438"/>
</dbReference>
<dbReference type="EMBL" id="JABCQN010000007">
    <property type="protein sequence ID" value="MBF0871737.1"/>
    <property type="molecule type" value="Genomic_DNA"/>
</dbReference>
<evidence type="ECO:0000313" key="2">
    <source>
        <dbReference type="Proteomes" id="UP000661006"/>
    </source>
</evidence>
<reference evidence="1" key="2">
    <citation type="submission" date="2020-11" db="EMBL/GenBank/DDBJ databases">
        <title>Description of novel Gluconobacter species.</title>
        <authorList>
            <person name="Cleenwerck I."/>
            <person name="Cnockaert M."/>
            <person name="Borremans W."/>
            <person name="Wieme A.D."/>
            <person name="De Vuyst L."/>
            <person name="Vandamme P."/>
        </authorList>
    </citation>
    <scope>NUCLEOTIDE SEQUENCE</scope>
    <source>
        <strain evidence="1">R71697</strain>
    </source>
</reference>
<name>A0A9Q2FMP2_GLUJA</name>